<protein>
    <submittedName>
        <fullName evidence="4">Bifunctional phosphoglucose/phosphomannose isomerase</fullName>
    </submittedName>
</protein>
<organism evidence="4 5">
    <name type="scientific">Candidatus Wildermuthbacteria bacterium RIFCSPHIGHO2_01_FULL_49_22b</name>
    <dbReference type="NCBI Taxonomy" id="1802448"/>
    <lineage>
        <taxon>Bacteria</taxon>
        <taxon>Candidatus Wildermuthiibacteriota</taxon>
    </lineage>
</organism>
<sequence length="318" mass="35721">MKEAIEKFAEQFLWEPILANEENLKRTGKYVLCGMGGSHLQGDILQMLNPGLDLLVHADYGLPENITPDRLVIASSYSGNTEETLSAFQAAKEDSSPLAVSSVGGKLIELAKKHGLPYIQIPDTGIQPRSALGYTTKALLKLVGEEGLLKEAGALAETFFPKDFEQEGKELAQRLFGKIPVIYSSRKNLPIAYNWKIKFNESSKIPAFYNVFPELNHNEMAGFDVIDSTKVLSKKLCVIMLKDNQDHPRIQKRMEVTGKLYQDRGVQVEEVLLRGERPLKRIFSSLLLADWTAWYTAKEYGTEPEQVPMIEEFKKLIG</sequence>
<dbReference type="GO" id="GO:0004476">
    <property type="term" value="F:mannose-6-phosphate isomerase activity"/>
    <property type="evidence" value="ECO:0007669"/>
    <property type="project" value="InterPro"/>
</dbReference>
<dbReference type="Pfam" id="PF10432">
    <property type="entry name" value="bact-PGI_C"/>
    <property type="match status" value="1"/>
</dbReference>
<feature type="domain" description="SIS" evidence="3">
    <location>
        <begin position="20"/>
        <end position="154"/>
    </location>
</feature>
<comment type="caution">
    <text evidence="4">The sequence shown here is derived from an EMBL/GenBank/DDBJ whole genome shotgun (WGS) entry which is preliminary data.</text>
</comment>
<dbReference type="InterPro" id="IPR046348">
    <property type="entry name" value="SIS_dom_sf"/>
</dbReference>
<dbReference type="GO" id="GO:0004347">
    <property type="term" value="F:glucose-6-phosphate isomerase activity"/>
    <property type="evidence" value="ECO:0007669"/>
    <property type="project" value="InterPro"/>
</dbReference>
<dbReference type="SUPFAM" id="SSF53697">
    <property type="entry name" value="SIS domain"/>
    <property type="match status" value="1"/>
</dbReference>
<reference evidence="4 5" key="1">
    <citation type="journal article" date="2016" name="Nat. Commun.">
        <title>Thousands of microbial genomes shed light on interconnected biogeochemical processes in an aquifer system.</title>
        <authorList>
            <person name="Anantharaman K."/>
            <person name="Brown C.T."/>
            <person name="Hug L.A."/>
            <person name="Sharon I."/>
            <person name="Castelle C.J."/>
            <person name="Probst A.J."/>
            <person name="Thomas B.C."/>
            <person name="Singh A."/>
            <person name="Wilkins M.J."/>
            <person name="Karaoz U."/>
            <person name="Brodie E.L."/>
            <person name="Williams K.H."/>
            <person name="Hubbard S.S."/>
            <person name="Banfield J.F."/>
        </authorList>
    </citation>
    <scope>NUCLEOTIDE SEQUENCE [LARGE SCALE GENOMIC DNA]</scope>
</reference>
<dbReference type="InterPro" id="IPR001347">
    <property type="entry name" value="SIS_dom"/>
</dbReference>
<dbReference type="GO" id="GO:1901135">
    <property type="term" value="P:carbohydrate derivative metabolic process"/>
    <property type="evidence" value="ECO:0007669"/>
    <property type="project" value="InterPro"/>
</dbReference>
<evidence type="ECO:0000313" key="5">
    <source>
        <dbReference type="Proteomes" id="UP000178065"/>
    </source>
</evidence>
<dbReference type="STRING" id="1802448.A2672_02760"/>
<dbReference type="InterPro" id="IPR035484">
    <property type="entry name" value="SIS_PGI/PMI_1"/>
</dbReference>
<dbReference type="CDD" id="cd05637">
    <property type="entry name" value="SIS_PGI_PMI_2"/>
    <property type="match status" value="1"/>
</dbReference>
<dbReference type="InterPro" id="IPR019490">
    <property type="entry name" value="Glu6P/Mann6P_isomerase_C"/>
</dbReference>
<dbReference type="GO" id="GO:0097367">
    <property type="term" value="F:carbohydrate derivative binding"/>
    <property type="evidence" value="ECO:0007669"/>
    <property type="project" value="InterPro"/>
</dbReference>
<dbReference type="PROSITE" id="PS51464">
    <property type="entry name" value="SIS"/>
    <property type="match status" value="1"/>
</dbReference>
<keyword evidence="2 4" id="KW-0413">Isomerase</keyword>
<dbReference type="Gene3D" id="3.40.50.10490">
    <property type="entry name" value="Glucose-6-phosphate isomerase like protein, domain 1"/>
    <property type="match status" value="2"/>
</dbReference>
<dbReference type="NCBIfam" id="TIGR02128">
    <property type="entry name" value="G6PI_arch"/>
    <property type="match status" value="1"/>
</dbReference>
<evidence type="ECO:0000256" key="1">
    <source>
        <dbReference type="ARBA" id="ARBA00010523"/>
    </source>
</evidence>
<dbReference type="Proteomes" id="UP000178065">
    <property type="component" value="Unassembled WGS sequence"/>
</dbReference>
<evidence type="ECO:0000256" key="2">
    <source>
        <dbReference type="ARBA" id="ARBA00023235"/>
    </source>
</evidence>
<dbReference type="EMBL" id="MHTT01000010">
    <property type="protein sequence ID" value="OHA65863.1"/>
    <property type="molecule type" value="Genomic_DNA"/>
</dbReference>
<dbReference type="GO" id="GO:0005975">
    <property type="term" value="P:carbohydrate metabolic process"/>
    <property type="evidence" value="ECO:0007669"/>
    <property type="project" value="InterPro"/>
</dbReference>
<gene>
    <name evidence="4" type="ORF">A2672_02760</name>
</gene>
<comment type="similarity">
    <text evidence="1">Belongs to the PGI/PMI family.</text>
</comment>
<accession>A0A1G2QZB4</accession>
<name>A0A1G2QZB4_9BACT</name>
<proteinExistence type="inferred from homology"/>
<evidence type="ECO:0000313" key="4">
    <source>
        <dbReference type="EMBL" id="OHA65863.1"/>
    </source>
</evidence>
<evidence type="ECO:0000259" key="3">
    <source>
        <dbReference type="PROSITE" id="PS51464"/>
    </source>
</evidence>
<dbReference type="AlphaFoldDB" id="A0A1G2QZB4"/>
<dbReference type="CDD" id="cd05017">
    <property type="entry name" value="SIS_PGI_PMI_1"/>
    <property type="match status" value="1"/>
</dbReference>